<reference evidence="1" key="1">
    <citation type="submission" date="2021-12" db="EMBL/GenBank/DDBJ databases">
        <title>Alicyclobacillaceae gen. nov., sp. nov., isolated from chalcocite enrichment system.</title>
        <authorList>
            <person name="Jiang Z."/>
        </authorList>
    </citation>
    <scope>NUCLEOTIDE SEQUENCE</scope>
    <source>
        <strain evidence="1">MYW30-H2</strain>
    </source>
</reference>
<dbReference type="Proteomes" id="UP000830167">
    <property type="component" value="Chromosome"/>
</dbReference>
<proteinExistence type="predicted"/>
<protein>
    <submittedName>
        <fullName evidence="1">(2Fe-2S) ferredoxin domain-containing protein</fullName>
    </submittedName>
</protein>
<dbReference type="InterPro" id="IPR036249">
    <property type="entry name" value="Thioredoxin-like_sf"/>
</dbReference>
<organism evidence="1 2">
    <name type="scientific">Fodinisporobacter ferrooxydans</name>
    <dbReference type="NCBI Taxonomy" id="2901836"/>
    <lineage>
        <taxon>Bacteria</taxon>
        <taxon>Bacillati</taxon>
        <taxon>Bacillota</taxon>
        <taxon>Bacilli</taxon>
        <taxon>Bacillales</taxon>
        <taxon>Alicyclobacillaceae</taxon>
        <taxon>Fodinisporobacter</taxon>
    </lineage>
</organism>
<sequence>MLLKTNRAVFGQILVCSGCCCGRTDKGKPSIPVEWLKKSWKEAGLKKSIQLTISGCLGPCDLANVVCILTATEQIWLGGLTEHDQYEALLEWGKSSAEAGSLLELPARFQDHILQRFSCAQEVR</sequence>
<evidence type="ECO:0000313" key="1">
    <source>
        <dbReference type="EMBL" id="UOF89816.1"/>
    </source>
</evidence>
<name>A0ABY4CH23_9BACL</name>
<accession>A0ABY4CH23</accession>
<gene>
    <name evidence="1" type="ORF">LSG31_18360</name>
</gene>
<dbReference type="Gene3D" id="3.40.30.10">
    <property type="entry name" value="Glutaredoxin"/>
    <property type="match status" value="1"/>
</dbReference>
<dbReference type="RefSeq" id="WP_347436507.1">
    <property type="nucleotide sequence ID" value="NZ_CP089291.1"/>
</dbReference>
<keyword evidence="2" id="KW-1185">Reference proteome</keyword>
<dbReference type="SUPFAM" id="SSF52833">
    <property type="entry name" value="Thioredoxin-like"/>
    <property type="match status" value="1"/>
</dbReference>
<dbReference type="CDD" id="cd02980">
    <property type="entry name" value="TRX_Fd_family"/>
    <property type="match status" value="1"/>
</dbReference>
<dbReference type="EMBL" id="CP089291">
    <property type="protein sequence ID" value="UOF89816.1"/>
    <property type="molecule type" value="Genomic_DNA"/>
</dbReference>
<evidence type="ECO:0000313" key="2">
    <source>
        <dbReference type="Proteomes" id="UP000830167"/>
    </source>
</evidence>